<accession>A0A0C2CVY3</accession>
<dbReference type="InterPro" id="IPR014284">
    <property type="entry name" value="RNA_pol_sigma-70_dom"/>
</dbReference>
<keyword evidence="3" id="KW-0731">Sigma factor</keyword>
<dbReference type="InterPro" id="IPR013325">
    <property type="entry name" value="RNA_pol_sigma_r2"/>
</dbReference>
<dbReference type="PANTHER" id="PTHR43133:SF51">
    <property type="entry name" value="RNA POLYMERASE SIGMA FACTOR"/>
    <property type="match status" value="1"/>
</dbReference>
<dbReference type="RefSeq" id="WP_165704140.1">
    <property type="nucleotide sequence ID" value="NZ_JMCC02000155.1"/>
</dbReference>
<name>A0A0C2CVY3_9BACT</name>
<sequence length="219" mass="24899">MLESIEFLPGDSCVGVTSFPGSGPGNGAESADEANTDPAASERQAQRALVELARAGNERALRQIYEQHEHQVRGHLFRLLGRDSELDDLVQIVFSRAFAALDRFEGKAAISTWLYRITVNTSHNLIRQRFRRDRMQRAVQWFEFGRGADRVAPSKVDARDEAQRILAHLQPDLRQIFVLYHHEGLTLQEISDIIERPLSTVGDRLTRARKQLRELVSQD</sequence>
<proteinExistence type="inferred from homology"/>
<evidence type="ECO:0000313" key="9">
    <source>
        <dbReference type="Proteomes" id="UP000031599"/>
    </source>
</evidence>
<dbReference type="Pfam" id="PF08281">
    <property type="entry name" value="Sigma70_r4_2"/>
    <property type="match status" value="1"/>
</dbReference>
<dbReference type="AlphaFoldDB" id="A0A0C2CVY3"/>
<dbReference type="InterPro" id="IPR013324">
    <property type="entry name" value="RNA_pol_sigma_r3/r4-like"/>
</dbReference>
<dbReference type="Proteomes" id="UP000031599">
    <property type="component" value="Unassembled WGS sequence"/>
</dbReference>
<feature type="domain" description="RNA polymerase sigma-70 region 2" evidence="6">
    <location>
        <begin position="64"/>
        <end position="129"/>
    </location>
</feature>
<dbReference type="GO" id="GO:0016987">
    <property type="term" value="F:sigma factor activity"/>
    <property type="evidence" value="ECO:0007669"/>
    <property type="project" value="UniProtKB-KW"/>
</dbReference>
<dbReference type="InterPro" id="IPR036388">
    <property type="entry name" value="WH-like_DNA-bd_sf"/>
</dbReference>
<evidence type="ECO:0000259" key="6">
    <source>
        <dbReference type="Pfam" id="PF04542"/>
    </source>
</evidence>
<dbReference type="SUPFAM" id="SSF88946">
    <property type="entry name" value="Sigma2 domain of RNA polymerase sigma factors"/>
    <property type="match status" value="1"/>
</dbReference>
<feature type="domain" description="RNA polymerase sigma factor 70 region 4 type 2" evidence="7">
    <location>
        <begin position="160"/>
        <end position="212"/>
    </location>
</feature>
<keyword evidence="2" id="KW-0805">Transcription regulation</keyword>
<keyword evidence="4" id="KW-0804">Transcription</keyword>
<dbReference type="Gene3D" id="1.10.1740.10">
    <property type="match status" value="1"/>
</dbReference>
<protein>
    <submittedName>
        <fullName evidence="8">RNA polymerase sigma-70 factor</fullName>
    </submittedName>
</protein>
<dbReference type="GO" id="GO:0003677">
    <property type="term" value="F:DNA binding"/>
    <property type="evidence" value="ECO:0007669"/>
    <property type="project" value="InterPro"/>
</dbReference>
<comment type="caution">
    <text evidence="8">The sequence shown here is derived from an EMBL/GenBank/DDBJ whole genome shotgun (WGS) entry which is preliminary data.</text>
</comment>
<dbReference type="Pfam" id="PF04542">
    <property type="entry name" value="Sigma70_r2"/>
    <property type="match status" value="1"/>
</dbReference>
<dbReference type="Gene3D" id="1.10.10.10">
    <property type="entry name" value="Winged helix-like DNA-binding domain superfamily/Winged helix DNA-binding domain"/>
    <property type="match status" value="1"/>
</dbReference>
<reference evidence="8 9" key="1">
    <citation type="submission" date="2014-12" db="EMBL/GenBank/DDBJ databases">
        <title>Genome assembly of Enhygromyxa salina DSM 15201.</title>
        <authorList>
            <person name="Sharma G."/>
            <person name="Subramanian S."/>
        </authorList>
    </citation>
    <scope>NUCLEOTIDE SEQUENCE [LARGE SCALE GENOMIC DNA]</scope>
    <source>
        <strain evidence="8 9">DSM 15201</strain>
    </source>
</reference>
<evidence type="ECO:0000256" key="2">
    <source>
        <dbReference type="ARBA" id="ARBA00023015"/>
    </source>
</evidence>
<dbReference type="CDD" id="cd06171">
    <property type="entry name" value="Sigma70_r4"/>
    <property type="match status" value="1"/>
</dbReference>
<dbReference type="SUPFAM" id="SSF88659">
    <property type="entry name" value="Sigma3 and sigma4 domains of RNA polymerase sigma factors"/>
    <property type="match status" value="1"/>
</dbReference>
<feature type="region of interest" description="Disordered" evidence="5">
    <location>
        <begin position="18"/>
        <end position="42"/>
    </location>
</feature>
<dbReference type="NCBIfam" id="TIGR02937">
    <property type="entry name" value="sigma70-ECF"/>
    <property type="match status" value="1"/>
</dbReference>
<organism evidence="8 9">
    <name type="scientific">Enhygromyxa salina</name>
    <dbReference type="NCBI Taxonomy" id="215803"/>
    <lineage>
        <taxon>Bacteria</taxon>
        <taxon>Pseudomonadati</taxon>
        <taxon>Myxococcota</taxon>
        <taxon>Polyangia</taxon>
        <taxon>Nannocystales</taxon>
        <taxon>Nannocystaceae</taxon>
        <taxon>Enhygromyxa</taxon>
    </lineage>
</organism>
<dbReference type="InterPro" id="IPR013249">
    <property type="entry name" value="RNA_pol_sigma70_r4_t2"/>
</dbReference>
<evidence type="ECO:0000256" key="1">
    <source>
        <dbReference type="ARBA" id="ARBA00010641"/>
    </source>
</evidence>
<evidence type="ECO:0000259" key="7">
    <source>
        <dbReference type="Pfam" id="PF08281"/>
    </source>
</evidence>
<dbReference type="EMBL" id="JMCC02000155">
    <property type="protein sequence ID" value="KIG12037.1"/>
    <property type="molecule type" value="Genomic_DNA"/>
</dbReference>
<evidence type="ECO:0000256" key="5">
    <source>
        <dbReference type="SAM" id="MobiDB-lite"/>
    </source>
</evidence>
<evidence type="ECO:0000313" key="8">
    <source>
        <dbReference type="EMBL" id="KIG12037.1"/>
    </source>
</evidence>
<dbReference type="InterPro" id="IPR007627">
    <property type="entry name" value="RNA_pol_sigma70_r2"/>
</dbReference>
<dbReference type="InterPro" id="IPR039425">
    <property type="entry name" value="RNA_pol_sigma-70-like"/>
</dbReference>
<gene>
    <name evidence="8" type="ORF">DB30_02092</name>
</gene>
<evidence type="ECO:0000256" key="3">
    <source>
        <dbReference type="ARBA" id="ARBA00023082"/>
    </source>
</evidence>
<comment type="similarity">
    <text evidence="1">Belongs to the sigma-70 factor family. ECF subfamily.</text>
</comment>
<dbReference type="PANTHER" id="PTHR43133">
    <property type="entry name" value="RNA POLYMERASE ECF-TYPE SIGMA FACTO"/>
    <property type="match status" value="1"/>
</dbReference>
<dbReference type="GO" id="GO:0006352">
    <property type="term" value="P:DNA-templated transcription initiation"/>
    <property type="evidence" value="ECO:0007669"/>
    <property type="project" value="InterPro"/>
</dbReference>
<evidence type="ECO:0000256" key="4">
    <source>
        <dbReference type="ARBA" id="ARBA00023163"/>
    </source>
</evidence>